<dbReference type="EMBL" id="CP001769">
    <property type="protein sequence ID" value="ADB42394.1"/>
    <property type="molecule type" value="Genomic_DNA"/>
</dbReference>
<organism evidence="2 3">
    <name type="scientific">Spirosoma linguale (strain ATCC 33905 / DSM 74 / LMG 10896 / Claus 1)</name>
    <dbReference type="NCBI Taxonomy" id="504472"/>
    <lineage>
        <taxon>Bacteria</taxon>
        <taxon>Pseudomonadati</taxon>
        <taxon>Bacteroidota</taxon>
        <taxon>Cytophagia</taxon>
        <taxon>Cytophagales</taxon>
        <taxon>Cytophagaceae</taxon>
        <taxon>Spirosoma</taxon>
    </lineage>
</organism>
<dbReference type="AlphaFoldDB" id="D2QUB2"/>
<keyword evidence="3" id="KW-1185">Reference proteome</keyword>
<dbReference type="RefSeq" id="WP_012930878.1">
    <property type="nucleotide sequence ID" value="NC_013730.1"/>
</dbReference>
<dbReference type="HOGENOM" id="CLU_577336_0_0_10"/>
<protein>
    <submittedName>
        <fullName evidence="2">Uncharacterized protein</fullName>
    </submittedName>
</protein>
<keyword evidence="1" id="KW-0175">Coiled coil</keyword>
<feature type="coiled-coil region" evidence="1">
    <location>
        <begin position="199"/>
        <end position="256"/>
    </location>
</feature>
<proteinExistence type="predicted"/>
<dbReference type="KEGG" id="sli:Slin_6437"/>
<dbReference type="Proteomes" id="UP000002028">
    <property type="component" value="Chromosome"/>
</dbReference>
<evidence type="ECO:0000256" key="1">
    <source>
        <dbReference type="SAM" id="Coils"/>
    </source>
</evidence>
<gene>
    <name evidence="2" type="ordered locus">Slin_6437</name>
</gene>
<accession>D2QUB2</accession>
<sequence length="473" mass="52811">MRFLITLLLLGLGQGLYAQIITYDYQSSTYKSKKARCVHQGATIGYRIINLNTFAQKVLINGRMISFSTNRPTELATLFRIKSDDEQTEADKKLADTRKEITKMVDVKKDANEKLAVASDAKEKQTAASKARKASIMEEVGLLDLLVVACNDYYAKANEAKNILKVQKLLAATMTDGTHYTESKMEQALRDRKITAATINDLDKTFDAFEDAYEKANEQYTKAFNAAIDAGDKSHAAQIKDAQEKVRDNYEALEKQYGDALMNTNDFFLKALDSANYVFTSTDRIFVQDDIDELEFYVQVGGITEDLSGKTPFKKTLRVKGGLKIDYSVGPVFKFISDDKFYLSGDTLKQRDKVKFAETVTPGIASMMHVYKRTCNSLAVGGMFGINADLKELTDVNLGFLFGGSAILGRSQKVIFSTGISYSNVNRLKTKEYTVGTVYKDLKIESVTERVLRPSFFVSVSLAISKRNVVKVN</sequence>
<name>D2QUB2_SPILD</name>
<evidence type="ECO:0000313" key="2">
    <source>
        <dbReference type="EMBL" id="ADB42394.1"/>
    </source>
</evidence>
<dbReference type="eggNOG" id="ENOG5033EAV">
    <property type="taxonomic scope" value="Bacteria"/>
</dbReference>
<reference evidence="2 3" key="1">
    <citation type="journal article" date="2010" name="Stand. Genomic Sci.">
        <title>Complete genome sequence of Spirosoma linguale type strain (1).</title>
        <authorList>
            <person name="Lail K."/>
            <person name="Sikorski J."/>
            <person name="Saunders E."/>
            <person name="Lapidus A."/>
            <person name="Glavina Del Rio T."/>
            <person name="Copeland A."/>
            <person name="Tice H."/>
            <person name="Cheng J.-F."/>
            <person name="Lucas S."/>
            <person name="Nolan M."/>
            <person name="Bruce D."/>
            <person name="Goodwin L."/>
            <person name="Pitluck S."/>
            <person name="Ivanova N."/>
            <person name="Mavromatis K."/>
            <person name="Ovchinnikova G."/>
            <person name="Pati A."/>
            <person name="Chen A."/>
            <person name="Palaniappan K."/>
            <person name="Land M."/>
            <person name="Hauser L."/>
            <person name="Chang Y.-J."/>
            <person name="Jeffries C.D."/>
            <person name="Chain P."/>
            <person name="Brettin T."/>
            <person name="Detter J.C."/>
            <person name="Schuetze A."/>
            <person name="Rohde M."/>
            <person name="Tindall B.J."/>
            <person name="Goeker M."/>
            <person name="Bristow J."/>
            <person name="Eisen J.A."/>
            <person name="Markowitz V."/>
            <person name="Hugenholtz P."/>
            <person name="Kyrpides N.C."/>
            <person name="Klenk H.-P."/>
            <person name="Chen F."/>
        </authorList>
    </citation>
    <scope>NUCLEOTIDE SEQUENCE [LARGE SCALE GENOMIC DNA]</scope>
    <source>
        <strain evidence="3">ATCC 33905 / DSM 74 / LMG 10896 / Claus 1</strain>
    </source>
</reference>
<evidence type="ECO:0000313" key="3">
    <source>
        <dbReference type="Proteomes" id="UP000002028"/>
    </source>
</evidence>